<comment type="caution">
    <text evidence="2">The sequence shown here is derived from an EMBL/GenBank/DDBJ whole genome shotgun (WGS) entry which is preliminary data.</text>
</comment>
<sequence length="74" mass="7324">MANTNSNPASARTGGPSISSTGAPSQQKQVDSQKGSDANATGKSPTDAPRGNPGDTRTDGGKQPNDPVQSADQG</sequence>
<feature type="compositionally biased region" description="Polar residues" evidence="1">
    <location>
        <begin position="1"/>
        <end position="44"/>
    </location>
</feature>
<protein>
    <submittedName>
        <fullName evidence="2">Uncharacterized protein</fullName>
    </submittedName>
</protein>
<dbReference type="EMBL" id="VOPY01000001">
    <property type="protein sequence ID" value="TXC73879.1"/>
    <property type="molecule type" value="Genomic_DNA"/>
</dbReference>
<proteinExistence type="predicted"/>
<evidence type="ECO:0000256" key="1">
    <source>
        <dbReference type="SAM" id="MobiDB-lite"/>
    </source>
</evidence>
<evidence type="ECO:0000313" key="3">
    <source>
        <dbReference type="Proteomes" id="UP000321129"/>
    </source>
</evidence>
<dbReference type="RefSeq" id="WP_147121716.1">
    <property type="nucleotide sequence ID" value="NZ_VOPY01000001.1"/>
</dbReference>
<reference evidence="2 3" key="1">
    <citation type="submission" date="2019-08" db="EMBL/GenBank/DDBJ databases">
        <title>Sphingorhabdus soil sp. nov., isolated from arctic soil.</title>
        <authorList>
            <person name="Liu Y."/>
        </authorList>
    </citation>
    <scope>NUCLEOTIDE SEQUENCE [LARGE SCALE GENOMIC DNA]</scope>
    <source>
        <strain evidence="2 3">D-2Q-5-6</strain>
    </source>
</reference>
<dbReference type="AlphaFoldDB" id="A0A5C6ULY3"/>
<feature type="region of interest" description="Disordered" evidence="1">
    <location>
        <begin position="1"/>
        <end position="74"/>
    </location>
</feature>
<evidence type="ECO:0000313" key="2">
    <source>
        <dbReference type="EMBL" id="TXC73879.1"/>
    </source>
</evidence>
<organism evidence="2 3">
    <name type="scientific">Flavisphingopyxis soli</name>
    <dbReference type="NCBI Taxonomy" id="2601267"/>
    <lineage>
        <taxon>Bacteria</taxon>
        <taxon>Pseudomonadati</taxon>
        <taxon>Pseudomonadota</taxon>
        <taxon>Alphaproteobacteria</taxon>
        <taxon>Sphingomonadales</taxon>
        <taxon>Sphingopyxidaceae</taxon>
        <taxon>Flavisphingopyxis</taxon>
    </lineage>
</organism>
<accession>A0A5C6ULY3</accession>
<gene>
    <name evidence="2" type="ORF">FSZ31_03910</name>
</gene>
<name>A0A5C6ULY3_9SPHN</name>
<keyword evidence="3" id="KW-1185">Reference proteome</keyword>
<dbReference type="Proteomes" id="UP000321129">
    <property type="component" value="Unassembled WGS sequence"/>
</dbReference>